<dbReference type="Pfam" id="PF13715">
    <property type="entry name" value="CarbopepD_reg_2"/>
    <property type="match status" value="1"/>
</dbReference>
<dbReference type="InterPro" id="IPR012910">
    <property type="entry name" value="Plug_dom"/>
</dbReference>
<sequence length="1088" mass="118458">MKLNLRAYWRLKTIFSCLICLMTFGVAHAQLQNITGTVSSGGEPLPGASVVVKGTKVGVTADFDGNYTIVAKPGDILVFTYIGFVKKEVTVGTSKKMNVSLSEDVAKLDEIVVIGYGSVRRKDLTGAVVSLKTEDLDKVKPVSFEGTLAAKASGVQVVSSEGGPGAGSKIRIRGGTSINASSDPLYVIDGFAIEGTAQGTGLGIGNSSTSPLANIDPSNIQSIEILKDASATAIYGSRGANGVILITTKRGKKGRANLSFETFTSFSTISNKLDLLTAQEFVDYRLEYTPWDPNVEGNQFMGAYRDQYGNPIDLNDPRVILTDWQDEITRTAITTNYKIGLSGGTDKTSYSASFSYLNQEGIIKTTDYERYSANFRVDQNISDKLKTGISLNVGYNQSGGIVSAATENGNGRSGVITQAVLFSPAQGLTQYDDAVYDENGRIVSLRNGDVSNPNLILENDINKRIGYNIYSNAYIQYKLTDDLIFKSSIRLNMFGNKGKRYFSEKFGWGQSANGRAFVGTGLGKGITVEQNLNWRKSFGVHTFNVTAVYEQQQGSYENLITASTGFNLPNINIDNLGTAEVTLPSRSDYSDSVLKSYLARIQYDFSDKWTLNVSGRYDGSSRFAEGGRWGFFPSAGIAWKTSNEDFLKGNNVISNLKLKASYGETGNASIGSYRSLARASLASAIFNGSSLTTGVAINQLSNPDLTWETTSQLDAGISLGLFDSKIAMEIDYYEKETTDLLLARPLPTTSGFETSFQNIGSMTNKGFEFSLNTVNIETEDFSWTSNFNISFNKNEITNLGDADEFFVTATGSNQITNDYVVRVGESLGSIFGIEVDGVYNYSDFAAFDGLSNAEAAAKMRQDAADQNLPYYDLTYTLKDGTVTSSGVGNLDNYRPGMPKFVDQNGDGNVDAEDRTIIGRTAPKHFGGLTNNFKYKQFDLTVIAQWSYGNDVYNKNRDKGEATAIPYFNKYGTQADRWTPENPDTDVAGIWGYGDAGIGGNTYSHFIEDGSYLRIANITLGYNLPKKTTEKMGIKSIRFYGAVDNAFLFTKYTGFDPDVSVGNNQLTPGLDSDSYPRARTFRLGLNVGF</sequence>
<feature type="domain" description="TonB-dependent receptor plug" evidence="12">
    <location>
        <begin position="122"/>
        <end position="243"/>
    </location>
</feature>
<dbReference type="Gene3D" id="2.40.170.20">
    <property type="entry name" value="TonB-dependent receptor, beta-barrel domain"/>
    <property type="match status" value="1"/>
</dbReference>
<accession>A0A1B8TV92</accession>
<dbReference type="InterPro" id="IPR037066">
    <property type="entry name" value="Plug_dom_sf"/>
</dbReference>
<reference evidence="14" key="1">
    <citation type="submission" date="2016-02" db="EMBL/GenBank/DDBJ databases">
        <title>Paenibacillus sp. LPB0068, isolated from Crassostrea gigas.</title>
        <authorList>
            <person name="Shin S.-K."/>
            <person name="Yi H."/>
        </authorList>
    </citation>
    <scope>NUCLEOTIDE SEQUENCE [LARGE SCALE GENOMIC DNA]</scope>
    <source>
        <strain evidence="14">KCTC 23969</strain>
    </source>
</reference>
<dbReference type="Pfam" id="PF00593">
    <property type="entry name" value="TonB_dep_Rec_b-barrel"/>
    <property type="match status" value="1"/>
</dbReference>
<feature type="domain" description="TonB-dependent receptor-like beta-barrel" evidence="11">
    <location>
        <begin position="449"/>
        <end position="1044"/>
    </location>
</feature>
<organism evidence="13 14">
    <name type="scientific">Polaribacter reichenbachii</name>
    <dbReference type="NCBI Taxonomy" id="996801"/>
    <lineage>
        <taxon>Bacteria</taxon>
        <taxon>Pseudomonadati</taxon>
        <taxon>Bacteroidota</taxon>
        <taxon>Flavobacteriia</taxon>
        <taxon>Flavobacteriales</taxon>
        <taxon>Flavobacteriaceae</taxon>
    </lineage>
</organism>
<dbReference type="InterPro" id="IPR036942">
    <property type="entry name" value="Beta-barrel_TonB_sf"/>
</dbReference>
<evidence type="ECO:0000256" key="10">
    <source>
        <dbReference type="SAM" id="SignalP"/>
    </source>
</evidence>
<dbReference type="PROSITE" id="PS52016">
    <property type="entry name" value="TONB_DEPENDENT_REC_3"/>
    <property type="match status" value="1"/>
</dbReference>
<keyword evidence="5 9" id="KW-0798">TonB box</keyword>
<dbReference type="SUPFAM" id="SSF49464">
    <property type="entry name" value="Carboxypeptidase regulatory domain-like"/>
    <property type="match status" value="1"/>
</dbReference>
<dbReference type="Gene3D" id="2.60.40.1120">
    <property type="entry name" value="Carboxypeptidase-like, regulatory domain"/>
    <property type="match status" value="1"/>
</dbReference>
<evidence type="ECO:0000256" key="3">
    <source>
        <dbReference type="ARBA" id="ARBA00022452"/>
    </source>
</evidence>
<gene>
    <name evidence="13" type="ORF">LPB301_11795</name>
</gene>
<evidence type="ECO:0000256" key="8">
    <source>
        <dbReference type="PROSITE-ProRule" id="PRU01360"/>
    </source>
</evidence>
<keyword evidence="7 8" id="KW-0998">Cell outer membrane</keyword>
<evidence type="ECO:0000256" key="5">
    <source>
        <dbReference type="ARBA" id="ARBA00023077"/>
    </source>
</evidence>
<evidence type="ECO:0000256" key="6">
    <source>
        <dbReference type="ARBA" id="ARBA00023136"/>
    </source>
</evidence>
<protein>
    <submittedName>
        <fullName evidence="13">SusC/RagA family TonB-linked outer membrane protein</fullName>
    </submittedName>
</protein>
<evidence type="ECO:0000256" key="2">
    <source>
        <dbReference type="ARBA" id="ARBA00022448"/>
    </source>
</evidence>
<dbReference type="STRING" id="996801.BW723_03910"/>
<dbReference type="Pfam" id="PF07715">
    <property type="entry name" value="Plug"/>
    <property type="match status" value="1"/>
</dbReference>
<dbReference type="AlphaFoldDB" id="A0A1B8TV92"/>
<evidence type="ECO:0000313" key="13">
    <source>
        <dbReference type="EMBL" id="OBY63490.1"/>
    </source>
</evidence>
<evidence type="ECO:0000313" key="14">
    <source>
        <dbReference type="Proteomes" id="UP000092612"/>
    </source>
</evidence>
<evidence type="ECO:0000259" key="11">
    <source>
        <dbReference type="Pfam" id="PF00593"/>
    </source>
</evidence>
<dbReference type="InterPro" id="IPR023997">
    <property type="entry name" value="TonB-dep_OMP_SusC/RagA_CS"/>
</dbReference>
<name>A0A1B8TV92_9FLAO</name>
<dbReference type="EMBL" id="LSFL01000035">
    <property type="protein sequence ID" value="OBY63490.1"/>
    <property type="molecule type" value="Genomic_DNA"/>
</dbReference>
<dbReference type="InterPro" id="IPR039426">
    <property type="entry name" value="TonB-dep_rcpt-like"/>
</dbReference>
<proteinExistence type="inferred from homology"/>
<evidence type="ECO:0000259" key="12">
    <source>
        <dbReference type="Pfam" id="PF07715"/>
    </source>
</evidence>
<dbReference type="GO" id="GO:0009279">
    <property type="term" value="C:cell outer membrane"/>
    <property type="evidence" value="ECO:0007669"/>
    <property type="project" value="UniProtKB-SubCell"/>
</dbReference>
<keyword evidence="3 8" id="KW-1134">Transmembrane beta strand</keyword>
<dbReference type="InterPro" id="IPR023996">
    <property type="entry name" value="TonB-dep_OMP_SusC/RagA"/>
</dbReference>
<dbReference type="InterPro" id="IPR008969">
    <property type="entry name" value="CarboxyPept-like_regulatory"/>
</dbReference>
<comment type="caution">
    <text evidence="13">The sequence shown here is derived from an EMBL/GenBank/DDBJ whole genome shotgun (WGS) entry which is preliminary data.</text>
</comment>
<comment type="subcellular location">
    <subcellularLocation>
        <location evidence="1 8">Cell outer membrane</location>
        <topology evidence="1 8">Multi-pass membrane protein</topology>
    </subcellularLocation>
</comment>
<keyword evidence="6 8" id="KW-0472">Membrane</keyword>
<evidence type="ECO:0000256" key="1">
    <source>
        <dbReference type="ARBA" id="ARBA00004571"/>
    </source>
</evidence>
<keyword evidence="2 8" id="KW-0813">Transport</keyword>
<evidence type="ECO:0000256" key="4">
    <source>
        <dbReference type="ARBA" id="ARBA00022692"/>
    </source>
</evidence>
<feature type="chain" id="PRO_5008615688" evidence="10">
    <location>
        <begin position="30"/>
        <end position="1088"/>
    </location>
</feature>
<keyword evidence="4 8" id="KW-0812">Transmembrane</keyword>
<dbReference type="NCBIfam" id="TIGR04056">
    <property type="entry name" value="OMP_RagA_SusC"/>
    <property type="match status" value="1"/>
</dbReference>
<dbReference type="Gene3D" id="2.170.130.10">
    <property type="entry name" value="TonB-dependent receptor, plug domain"/>
    <property type="match status" value="1"/>
</dbReference>
<dbReference type="RefSeq" id="WP_083139789.1">
    <property type="nucleotide sequence ID" value="NZ_CP019337.1"/>
</dbReference>
<dbReference type="SUPFAM" id="SSF56935">
    <property type="entry name" value="Porins"/>
    <property type="match status" value="1"/>
</dbReference>
<dbReference type="OrthoDB" id="9768177at2"/>
<keyword evidence="14" id="KW-1185">Reference proteome</keyword>
<dbReference type="InterPro" id="IPR000531">
    <property type="entry name" value="Beta-barrel_TonB"/>
</dbReference>
<evidence type="ECO:0000256" key="9">
    <source>
        <dbReference type="RuleBase" id="RU003357"/>
    </source>
</evidence>
<feature type="signal peptide" evidence="10">
    <location>
        <begin position="1"/>
        <end position="29"/>
    </location>
</feature>
<keyword evidence="10" id="KW-0732">Signal</keyword>
<dbReference type="Proteomes" id="UP000092612">
    <property type="component" value="Unassembled WGS sequence"/>
</dbReference>
<dbReference type="NCBIfam" id="TIGR04057">
    <property type="entry name" value="SusC_RagA_signa"/>
    <property type="match status" value="1"/>
</dbReference>
<evidence type="ECO:0000256" key="7">
    <source>
        <dbReference type="ARBA" id="ARBA00023237"/>
    </source>
</evidence>
<comment type="similarity">
    <text evidence="8 9">Belongs to the TonB-dependent receptor family.</text>
</comment>